<proteinExistence type="predicted"/>
<dbReference type="EMBL" id="JALJOV010000027">
    <property type="protein sequence ID" value="KAK9868475.1"/>
    <property type="molecule type" value="Genomic_DNA"/>
</dbReference>
<reference evidence="1 2" key="1">
    <citation type="journal article" date="2024" name="Nat. Commun.">
        <title>Phylogenomics reveals the evolutionary origins of lichenization in chlorophyte algae.</title>
        <authorList>
            <person name="Puginier C."/>
            <person name="Libourel C."/>
            <person name="Otte J."/>
            <person name="Skaloud P."/>
            <person name="Haon M."/>
            <person name="Grisel S."/>
            <person name="Petersen M."/>
            <person name="Berrin J.G."/>
            <person name="Delaux P.M."/>
            <person name="Dal Grande F."/>
            <person name="Keller J."/>
        </authorList>
    </citation>
    <scope>NUCLEOTIDE SEQUENCE [LARGE SCALE GENOMIC DNA]</scope>
    <source>
        <strain evidence="1 2">SAG 2523</strain>
    </source>
</reference>
<name>A0AAW1TJT2_9CHLO</name>
<keyword evidence="2" id="KW-1185">Reference proteome</keyword>
<dbReference type="Proteomes" id="UP001485043">
    <property type="component" value="Unassembled WGS sequence"/>
</dbReference>
<dbReference type="Gene3D" id="3.90.1140.10">
    <property type="entry name" value="Cyclic phosphodiesterase"/>
    <property type="match status" value="1"/>
</dbReference>
<protein>
    <recommendedName>
        <fullName evidence="3">Cyclic phosphodiesterase</fullName>
    </recommendedName>
</protein>
<dbReference type="PANTHER" id="PTHR28141">
    <property type="entry name" value="2',3'-CYCLIC-NUCLEOTIDE 3'-PHOSPHODIESTERASE"/>
    <property type="match status" value="1"/>
</dbReference>
<accession>A0AAW1TJT2</accession>
<gene>
    <name evidence="1" type="ORF">WJX84_011235</name>
</gene>
<comment type="caution">
    <text evidence="1">The sequence shown here is derived from an EMBL/GenBank/DDBJ whole genome shotgun (WGS) entry which is preliminary data.</text>
</comment>
<evidence type="ECO:0000313" key="2">
    <source>
        <dbReference type="Proteomes" id="UP001485043"/>
    </source>
</evidence>
<organism evidence="1 2">
    <name type="scientific">Apatococcus fuscideae</name>
    <dbReference type="NCBI Taxonomy" id="2026836"/>
    <lineage>
        <taxon>Eukaryota</taxon>
        <taxon>Viridiplantae</taxon>
        <taxon>Chlorophyta</taxon>
        <taxon>core chlorophytes</taxon>
        <taxon>Trebouxiophyceae</taxon>
        <taxon>Chlorellales</taxon>
        <taxon>Chlorellaceae</taxon>
        <taxon>Apatococcus</taxon>
    </lineage>
</organism>
<sequence length="185" mass="20190">MNSYSIWAQPSGMLASSLQTEIDHLASTNAAPSFKPHVTIMAGAEATEHEILALASELAAQLKKYTIKFQAVSSGDIFFQCVYILCEPDAPALEAAAHACRVFGKNANDPYMPHLSLLYSDMPRDDRRKIAEAEQARLMTGTSASACPLPEDKFVVDSLYVWLTPGDDQSLTSWKLVKKIPLQGA</sequence>
<dbReference type="InterPro" id="IPR012386">
    <property type="entry name" value="Cyclic-nucl_3Pdiesterase"/>
</dbReference>
<dbReference type="GO" id="GO:0004113">
    <property type="term" value="F:2',3'-cyclic-nucleotide 3'-phosphodiesterase activity"/>
    <property type="evidence" value="ECO:0007669"/>
    <property type="project" value="TreeGrafter"/>
</dbReference>
<dbReference type="InterPro" id="IPR009097">
    <property type="entry name" value="Cyclic_Pdiesterase"/>
</dbReference>
<evidence type="ECO:0008006" key="3">
    <source>
        <dbReference type="Google" id="ProtNLM"/>
    </source>
</evidence>
<dbReference type="Pfam" id="PF07823">
    <property type="entry name" value="CPDase"/>
    <property type="match status" value="1"/>
</dbReference>
<dbReference type="AlphaFoldDB" id="A0AAW1TJT2"/>
<dbReference type="PANTHER" id="PTHR28141:SF1">
    <property type="entry name" value="2',3'-CYCLIC-NUCLEOTIDE 3'-PHOSPHODIESTERASE"/>
    <property type="match status" value="1"/>
</dbReference>
<dbReference type="GO" id="GO:0009187">
    <property type="term" value="P:cyclic nucleotide metabolic process"/>
    <property type="evidence" value="ECO:0007669"/>
    <property type="project" value="TreeGrafter"/>
</dbReference>
<evidence type="ECO:0000313" key="1">
    <source>
        <dbReference type="EMBL" id="KAK9868475.1"/>
    </source>
</evidence>
<dbReference type="SUPFAM" id="SSF55144">
    <property type="entry name" value="LigT-like"/>
    <property type="match status" value="1"/>
</dbReference>